<evidence type="ECO:0000313" key="1">
    <source>
        <dbReference type="EMBL" id="MFD0856705.1"/>
    </source>
</evidence>
<comment type="caution">
    <text evidence="1">The sequence shown here is derived from an EMBL/GenBank/DDBJ whole genome shotgun (WGS) entry which is preliminary data.</text>
</comment>
<protein>
    <submittedName>
        <fullName evidence="1">Uncharacterized protein</fullName>
    </submittedName>
</protein>
<dbReference type="EMBL" id="JBHTIR010004227">
    <property type="protein sequence ID" value="MFD0856705.1"/>
    <property type="molecule type" value="Genomic_DNA"/>
</dbReference>
<accession>A0ABW3CR40</accession>
<evidence type="ECO:0000313" key="2">
    <source>
        <dbReference type="Proteomes" id="UP001597083"/>
    </source>
</evidence>
<sequence length="259" mass="28344">MLGYQNTAQNLATGPNAMLLHLPARGMTQANFIDTSECPRILRDMVDALQPVSRGVAGAQAFAAAPSGPPPVQIFDHDIYTVVLATDPTLIPDALEQVPPQKRIAVNRPLFDFYAAMYPGYAVALCCFDNSEAKQANPLLMWYTPQDENRFALPAVDCHTGGVPDLRADVLTDHWVVFGTDEAAPDWGVPVHYTKGRSRALGAFLPKRLSRTQSPAEAFLPERVIGMRFTGWQPNGDFVIPYENVLAADLRALQRVSPA</sequence>
<gene>
    <name evidence="1" type="ORF">ACFQ07_31020</name>
</gene>
<proteinExistence type="predicted"/>
<dbReference type="Proteomes" id="UP001597083">
    <property type="component" value="Unassembled WGS sequence"/>
</dbReference>
<organism evidence="1 2">
    <name type="scientific">Actinomadura adrarensis</name>
    <dbReference type="NCBI Taxonomy" id="1819600"/>
    <lineage>
        <taxon>Bacteria</taxon>
        <taxon>Bacillati</taxon>
        <taxon>Actinomycetota</taxon>
        <taxon>Actinomycetes</taxon>
        <taxon>Streptosporangiales</taxon>
        <taxon>Thermomonosporaceae</taxon>
        <taxon>Actinomadura</taxon>
    </lineage>
</organism>
<keyword evidence="2" id="KW-1185">Reference proteome</keyword>
<name>A0ABW3CR40_9ACTN</name>
<reference evidence="2" key="1">
    <citation type="journal article" date="2019" name="Int. J. Syst. Evol. Microbiol.">
        <title>The Global Catalogue of Microorganisms (GCM) 10K type strain sequencing project: providing services to taxonomists for standard genome sequencing and annotation.</title>
        <authorList>
            <consortium name="The Broad Institute Genomics Platform"/>
            <consortium name="The Broad Institute Genome Sequencing Center for Infectious Disease"/>
            <person name="Wu L."/>
            <person name="Ma J."/>
        </authorList>
    </citation>
    <scope>NUCLEOTIDE SEQUENCE [LARGE SCALE GENOMIC DNA]</scope>
    <source>
        <strain evidence="2">JCM 31696</strain>
    </source>
</reference>